<dbReference type="EMBL" id="BDEQ01000001">
    <property type="protein sequence ID" value="GAT94572.1"/>
    <property type="molecule type" value="Genomic_DNA"/>
</dbReference>
<evidence type="ECO:0000256" key="2">
    <source>
        <dbReference type="ARBA" id="ARBA00006039"/>
    </source>
</evidence>
<dbReference type="PANTHER" id="PTHR10619:SF0">
    <property type="entry name" value="F-ACTIN-CAPPING PROTEIN SUBUNIT BETA ISOFORMS 1 AND 2"/>
    <property type="match status" value="1"/>
</dbReference>
<evidence type="ECO:0000256" key="5">
    <source>
        <dbReference type="ARBA" id="ARBA00023203"/>
    </source>
</evidence>
<dbReference type="InterPro" id="IPR042276">
    <property type="entry name" value="CapZ_alpha/beta_2"/>
</dbReference>
<dbReference type="GO" id="GO:0000902">
    <property type="term" value="P:cell morphogenesis"/>
    <property type="evidence" value="ECO:0007669"/>
    <property type="project" value="TreeGrafter"/>
</dbReference>
<organism evidence="8 9">
    <name type="scientific">Entamoeba histolytica</name>
    <dbReference type="NCBI Taxonomy" id="5759"/>
    <lineage>
        <taxon>Eukaryota</taxon>
        <taxon>Amoebozoa</taxon>
        <taxon>Evosea</taxon>
        <taxon>Archamoebae</taxon>
        <taxon>Mastigamoebida</taxon>
        <taxon>Entamoebidae</taxon>
        <taxon>Entamoeba</taxon>
    </lineage>
</organism>
<dbReference type="Gene3D" id="3.90.1150.210">
    <property type="entry name" value="F-actin capping protein, beta subunit"/>
    <property type="match status" value="1"/>
</dbReference>
<dbReference type="PANTHER" id="PTHR10619">
    <property type="entry name" value="F-ACTIN-CAPPING PROTEIN SUBUNIT BETA"/>
    <property type="match status" value="1"/>
</dbReference>
<keyword evidence="3 7" id="KW-0117">Actin capping</keyword>
<dbReference type="Pfam" id="PF01115">
    <property type="entry name" value="F_actin_cap_B"/>
    <property type="match status" value="1"/>
</dbReference>
<dbReference type="VEuPathDB" id="AmoebaDB:KM1_311180"/>
<evidence type="ECO:0000313" key="9">
    <source>
        <dbReference type="Proteomes" id="UP000078387"/>
    </source>
</evidence>
<evidence type="ECO:0000256" key="6">
    <source>
        <dbReference type="ARBA" id="ARBA00023212"/>
    </source>
</evidence>
<keyword evidence="4 7" id="KW-0963">Cytoplasm</keyword>
<keyword evidence="5 7" id="KW-0009">Actin-binding</keyword>
<dbReference type="GO" id="GO:0051015">
    <property type="term" value="F:actin filament binding"/>
    <property type="evidence" value="ECO:0007669"/>
    <property type="project" value="TreeGrafter"/>
</dbReference>
<evidence type="ECO:0000256" key="3">
    <source>
        <dbReference type="ARBA" id="ARBA00022467"/>
    </source>
</evidence>
<dbReference type="PRINTS" id="PR00192">
    <property type="entry name" value="FACTINCAPB"/>
</dbReference>
<evidence type="ECO:0000256" key="7">
    <source>
        <dbReference type="RuleBase" id="RU365078"/>
    </source>
</evidence>
<dbReference type="Gene3D" id="1.20.58.570">
    <property type="match status" value="1"/>
</dbReference>
<comment type="similarity">
    <text evidence="2 7">Belongs to the F-actin-capping protein beta subunit family.</text>
</comment>
<dbReference type="OMA" id="WSNKYYP"/>
<keyword evidence="6 7" id="KW-0206">Cytoskeleton</keyword>
<name>A0A5K1USN1_ENTHI</name>
<evidence type="ECO:0000256" key="1">
    <source>
        <dbReference type="ARBA" id="ARBA00004245"/>
    </source>
</evidence>
<proteinExistence type="inferred from homology"/>
<dbReference type="VEuPathDB" id="AmoebaDB:EHI_005020"/>
<evidence type="ECO:0000313" key="8">
    <source>
        <dbReference type="EMBL" id="GAT94572.1"/>
    </source>
</evidence>
<dbReference type="VEuPathDB" id="AmoebaDB:EHI8A_240780"/>
<sequence length="276" mass="31417">MSQTDPLDYALDLMRRLPPQKVEDNLQMLIDLCPDLTDDLLSATDQPLKIVEDTTAKKSFLICDYCRDGDSYRSPFSNKYFPAFPEGGLPSDELRQLEISLNDAFDMYREMYYEGGVHSVYCWDIDDGFAVCVLMKKTADQSKKGNPMKGTWDSINVIEVIPKGTSKAEYRLTSTVILYMETDCEATGKVAFAGSLTRQNEKVLSTTQKDSHIINIGTFVEETESRMRQILDAIYFSKSKEITNNCRCQIGVSEQNKRTLMTKQINTQLRGRHDDD</sequence>
<protein>
    <recommendedName>
        <fullName evidence="7">F-actin-capping protein subunit beta</fullName>
    </recommendedName>
</protein>
<dbReference type="AlphaFoldDB" id="A0A5K1USN1"/>
<comment type="subunit">
    <text evidence="7">Heterodimer of an alpha and a beta subunit.</text>
</comment>
<dbReference type="InterPro" id="IPR037282">
    <property type="entry name" value="CapZ_alpha/beta"/>
</dbReference>
<evidence type="ECO:0000256" key="4">
    <source>
        <dbReference type="ARBA" id="ARBA00022490"/>
    </source>
</evidence>
<dbReference type="InterPro" id="IPR043175">
    <property type="entry name" value="CAPZB_N"/>
</dbReference>
<comment type="caution">
    <text evidence="8">The sequence shown here is derived from an EMBL/GenBank/DDBJ whole genome shotgun (WGS) entry which is preliminary data.</text>
</comment>
<dbReference type="VEuPathDB" id="AmoebaDB:EHI5A_256470"/>
<accession>A0A5K1USN1</accession>
<dbReference type="InterPro" id="IPR001698">
    <property type="entry name" value="CAPZB"/>
</dbReference>
<dbReference type="FunFam" id="3.90.1150.210:FF:000011">
    <property type="entry name" value="F-actin-capping protein subunit beta"/>
    <property type="match status" value="1"/>
</dbReference>
<dbReference type="GO" id="GO:0008290">
    <property type="term" value="C:F-actin capping protein complex"/>
    <property type="evidence" value="ECO:0007669"/>
    <property type="project" value="UniProtKB-UniRule"/>
</dbReference>
<dbReference type="Proteomes" id="UP000078387">
    <property type="component" value="Unassembled WGS sequence"/>
</dbReference>
<gene>
    <name evidence="8" type="ORF">CL6EHI_005020</name>
</gene>
<comment type="subcellular location">
    <subcellularLocation>
        <location evidence="1 7">Cytoplasm</location>
        <location evidence="1 7">Cytoskeleton</location>
    </subcellularLocation>
</comment>
<dbReference type="FunFam" id="1.20.58.570:FF:000001">
    <property type="entry name" value="F-actin-capping protein subunit beta"/>
    <property type="match status" value="1"/>
</dbReference>
<dbReference type="GO" id="GO:0051016">
    <property type="term" value="P:barbed-end actin filament capping"/>
    <property type="evidence" value="ECO:0007669"/>
    <property type="project" value="UniProtKB-UniRule"/>
</dbReference>
<comment type="function">
    <text evidence="7">F-actin-capping proteins bind in a Ca(2+)-independent manner to the fast growing ends of actin filaments (barbed end) thereby blocking the exchange of subunits at these ends. Unlike other capping proteins (such as gelsolin and severin), these proteins do not sever actin filaments.</text>
</comment>
<reference evidence="8 9" key="1">
    <citation type="submission" date="2016-05" db="EMBL/GenBank/DDBJ databases">
        <title>First whole genome sequencing of Entamoeba histolytica HM1:IMSS-clone-6.</title>
        <authorList>
            <person name="Mukherjee Avik.K."/>
            <person name="Izumyama S."/>
            <person name="Nakada-Tsukui K."/>
            <person name="Nozaki T."/>
        </authorList>
    </citation>
    <scope>NUCLEOTIDE SEQUENCE [LARGE SCALE GENOMIC DNA]</scope>
    <source>
        <strain evidence="8 9">HM1:IMSS clone 6</strain>
    </source>
</reference>
<dbReference type="SUPFAM" id="SSF90096">
    <property type="entry name" value="Subunits of heterodimeric actin filament capping protein Capz"/>
    <property type="match status" value="1"/>
</dbReference>